<reference evidence="7" key="3">
    <citation type="submission" date="2025-09" db="UniProtKB">
        <authorList>
            <consortium name="Ensembl"/>
        </authorList>
    </citation>
    <scope>IDENTIFICATION</scope>
</reference>
<dbReference type="Gene3D" id="4.10.365.10">
    <property type="entry name" value="p27"/>
    <property type="match status" value="1"/>
</dbReference>
<evidence type="ECO:0000256" key="4">
    <source>
        <dbReference type="ARBA" id="ARBA00023242"/>
    </source>
</evidence>
<evidence type="ECO:0000256" key="3">
    <source>
        <dbReference type="ARBA" id="ARBA00023013"/>
    </source>
</evidence>
<comment type="similarity">
    <text evidence="2">Belongs to the CDI family.</text>
</comment>
<keyword evidence="3" id="KW-0649">Protein kinase inhibitor</keyword>
<comment type="subcellular location">
    <subcellularLocation>
        <location evidence="1">Nucleus</location>
    </subcellularLocation>
</comment>
<dbReference type="PANTHER" id="PTHR10265:SF44">
    <property type="entry name" value="CYCLIN-DEPENDENT KINASE INHIBITOR 1C"/>
    <property type="match status" value="1"/>
</dbReference>
<accession>A0A4W5LCF5</accession>
<dbReference type="Pfam" id="PF02234">
    <property type="entry name" value="CDI"/>
    <property type="match status" value="1"/>
</dbReference>
<keyword evidence="5" id="KW-0131">Cell cycle</keyword>
<evidence type="ECO:0000259" key="6">
    <source>
        <dbReference type="Pfam" id="PF02234"/>
    </source>
</evidence>
<feature type="domain" description="Cyclin-dependent kinase inhibitor" evidence="6">
    <location>
        <begin position="30"/>
        <end position="65"/>
    </location>
</feature>
<evidence type="ECO:0000313" key="7">
    <source>
        <dbReference type="Ensembl" id="ENSHHUP00000023379.1"/>
    </source>
</evidence>
<organism evidence="7 8">
    <name type="scientific">Hucho hucho</name>
    <name type="common">huchen</name>
    <dbReference type="NCBI Taxonomy" id="62062"/>
    <lineage>
        <taxon>Eukaryota</taxon>
        <taxon>Metazoa</taxon>
        <taxon>Chordata</taxon>
        <taxon>Craniata</taxon>
        <taxon>Vertebrata</taxon>
        <taxon>Euteleostomi</taxon>
        <taxon>Actinopterygii</taxon>
        <taxon>Neopterygii</taxon>
        <taxon>Teleostei</taxon>
        <taxon>Protacanthopterygii</taxon>
        <taxon>Salmoniformes</taxon>
        <taxon>Salmonidae</taxon>
        <taxon>Salmoninae</taxon>
        <taxon>Hucho</taxon>
    </lineage>
</organism>
<dbReference type="GO" id="GO:0005634">
    <property type="term" value="C:nucleus"/>
    <property type="evidence" value="ECO:0007669"/>
    <property type="project" value="UniProtKB-SubCell"/>
</dbReference>
<dbReference type="STRING" id="62062.ENSHHUP00000023379"/>
<dbReference type="Ensembl" id="ENSHHUT00000024263.1">
    <property type="protein sequence ID" value="ENSHHUP00000023379.1"/>
    <property type="gene ID" value="ENSHHUG00000014659.1"/>
</dbReference>
<dbReference type="AlphaFoldDB" id="A0A4W5LCF5"/>
<evidence type="ECO:0000256" key="5">
    <source>
        <dbReference type="ARBA" id="ARBA00023306"/>
    </source>
</evidence>
<keyword evidence="8" id="KW-1185">Reference proteome</keyword>
<dbReference type="InterPro" id="IPR003175">
    <property type="entry name" value="CDI_dom"/>
</dbReference>
<proteinExistence type="inferred from homology"/>
<dbReference type="PANTHER" id="PTHR10265">
    <property type="entry name" value="CYCLIN-DEPENDENT KINASE INHIBITOR 1"/>
    <property type="match status" value="1"/>
</dbReference>
<dbReference type="GO" id="GO:0004861">
    <property type="term" value="F:cyclin-dependent protein serine/threonine kinase inhibitor activity"/>
    <property type="evidence" value="ECO:0007669"/>
    <property type="project" value="InterPro"/>
</dbReference>
<keyword evidence="4" id="KW-0539">Nucleus</keyword>
<dbReference type="Proteomes" id="UP000314982">
    <property type="component" value="Unassembled WGS sequence"/>
</dbReference>
<dbReference type="InterPro" id="IPR044898">
    <property type="entry name" value="CDI_dom_sf"/>
</dbReference>
<sequence length="101" mass="11459">MTNVQTPTGLTSPVAERATLPHRHTSICRNLFGPIDHDALNRELKAKLMEISEQDQRQWNFHFETRELRMGRNVSGVDACLLPGVESWSTQICSQGEAQRL</sequence>
<evidence type="ECO:0000256" key="2">
    <source>
        <dbReference type="ARBA" id="ARBA00006726"/>
    </source>
</evidence>
<dbReference type="GO" id="GO:0045930">
    <property type="term" value="P:negative regulation of mitotic cell cycle"/>
    <property type="evidence" value="ECO:0007669"/>
    <property type="project" value="TreeGrafter"/>
</dbReference>
<reference evidence="8" key="1">
    <citation type="submission" date="2018-06" db="EMBL/GenBank/DDBJ databases">
        <title>Genome assembly of Danube salmon.</title>
        <authorList>
            <person name="Macqueen D.J."/>
            <person name="Gundappa M.K."/>
        </authorList>
    </citation>
    <scope>NUCLEOTIDE SEQUENCE [LARGE SCALE GENOMIC DNA]</scope>
</reference>
<protein>
    <recommendedName>
        <fullName evidence="6">Cyclin-dependent kinase inhibitor domain-containing protein</fullName>
    </recommendedName>
</protein>
<evidence type="ECO:0000256" key="1">
    <source>
        <dbReference type="ARBA" id="ARBA00004123"/>
    </source>
</evidence>
<name>A0A4W5LCF5_9TELE</name>
<reference evidence="7" key="2">
    <citation type="submission" date="2025-08" db="UniProtKB">
        <authorList>
            <consortium name="Ensembl"/>
        </authorList>
    </citation>
    <scope>IDENTIFICATION</scope>
</reference>
<evidence type="ECO:0000313" key="8">
    <source>
        <dbReference type="Proteomes" id="UP000314982"/>
    </source>
</evidence>